<accession>A0ACC0CRC4</accession>
<gene>
    <name evidence="1" type="ORF">F4821DRAFT_201674</name>
</gene>
<protein>
    <submittedName>
        <fullName evidence="1">NAD(P)-binding protein</fullName>
    </submittedName>
</protein>
<evidence type="ECO:0000313" key="1">
    <source>
        <dbReference type="EMBL" id="KAI6082989.1"/>
    </source>
</evidence>
<reference evidence="1 2" key="1">
    <citation type="journal article" date="2022" name="New Phytol.">
        <title>Ecological generalism drives hyperdiversity of secondary metabolite gene clusters in xylarialean endophytes.</title>
        <authorList>
            <person name="Franco M.E.E."/>
            <person name="Wisecaver J.H."/>
            <person name="Arnold A.E."/>
            <person name="Ju Y.M."/>
            <person name="Slot J.C."/>
            <person name="Ahrendt S."/>
            <person name="Moore L.P."/>
            <person name="Eastman K.E."/>
            <person name="Scott K."/>
            <person name="Konkel Z."/>
            <person name="Mondo S.J."/>
            <person name="Kuo A."/>
            <person name="Hayes R.D."/>
            <person name="Haridas S."/>
            <person name="Andreopoulos B."/>
            <person name="Riley R."/>
            <person name="LaButti K."/>
            <person name="Pangilinan J."/>
            <person name="Lipzen A."/>
            <person name="Amirebrahimi M."/>
            <person name="Yan J."/>
            <person name="Adam C."/>
            <person name="Keymanesh K."/>
            <person name="Ng V."/>
            <person name="Louie K."/>
            <person name="Northen T."/>
            <person name="Drula E."/>
            <person name="Henrissat B."/>
            <person name="Hsieh H.M."/>
            <person name="Youens-Clark K."/>
            <person name="Lutzoni F."/>
            <person name="Miadlikowska J."/>
            <person name="Eastwood D.C."/>
            <person name="Hamelin R.C."/>
            <person name="Grigoriev I.V."/>
            <person name="U'Ren J.M."/>
        </authorList>
    </citation>
    <scope>NUCLEOTIDE SEQUENCE [LARGE SCALE GENOMIC DNA]</scope>
    <source>
        <strain evidence="1 2">ER1909</strain>
    </source>
</reference>
<keyword evidence="2" id="KW-1185">Reference proteome</keyword>
<evidence type="ECO:0000313" key="2">
    <source>
        <dbReference type="Proteomes" id="UP001497680"/>
    </source>
</evidence>
<organism evidence="1 2">
    <name type="scientific">Hypoxylon rubiginosum</name>
    <dbReference type="NCBI Taxonomy" id="110542"/>
    <lineage>
        <taxon>Eukaryota</taxon>
        <taxon>Fungi</taxon>
        <taxon>Dikarya</taxon>
        <taxon>Ascomycota</taxon>
        <taxon>Pezizomycotina</taxon>
        <taxon>Sordariomycetes</taxon>
        <taxon>Xylariomycetidae</taxon>
        <taxon>Xylariales</taxon>
        <taxon>Hypoxylaceae</taxon>
        <taxon>Hypoxylon</taxon>
    </lineage>
</organism>
<sequence>MNGNSSQPPRRLSVIVTGGASGLGLSMTKYFASLGYIVTIFDVNTNAGHKVVAEVASENPEAVVSFKRTDVTSWDDQAKAFREVYQQHGKIDVVMANAGISEQGASSLALVDEEEPSQPRLRTLDVNLTGAIYTVKLAIHYIKKNQPDPSTGSRGSVICTASNAGLYPFPVAPIYAASKFGIIGLVRSLSKVLERVHVSINALAPAVLETGLAPSKALFQEMIITPHATLIKGVAQLVENPGITGAVAEIHGDKVTIRPPHDYVDDDTQANLEVFWKLGFA</sequence>
<dbReference type="EMBL" id="MU394359">
    <property type="protein sequence ID" value="KAI6082989.1"/>
    <property type="molecule type" value="Genomic_DNA"/>
</dbReference>
<name>A0ACC0CRC4_9PEZI</name>
<proteinExistence type="predicted"/>
<comment type="caution">
    <text evidence="1">The sequence shown here is derived from an EMBL/GenBank/DDBJ whole genome shotgun (WGS) entry which is preliminary data.</text>
</comment>
<dbReference type="Proteomes" id="UP001497680">
    <property type="component" value="Unassembled WGS sequence"/>
</dbReference>